<dbReference type="AlphaFoldDB" id="A0AAN1LCI2"/>
<organism evidence="2 3">
    <name type="scientific">Phaeobacter piscinae</name>
    <dbReference type="NCBI Taxonomy" id="1580596"/>
    <lineage>
        <taxon>Bacteria</taxon>
        <taxon>Pseudomonadati</taxon>
        <taxon>Pseudomonadota</taxon>
        <taxon>Alphaproteobacteria</taxon>
        <taxon>Rhodobacterales</taxon>
        <taxon>Roseobacteraceae</taxon>
        <taxon>Phaeobacter</taxon>
    </lineage>
</organism>
<evidence type="ECO:0000313" key="2">
    <source>
        <dbReference type="EMBL" id="ATG45676.1"/>
    </source>
</evidence>
<gene>
    <name evidence="2" type="ORF">PhaeoP13_03794</name>
</gene>
<sequence length="29" mass="3188">MGCLPFFAAMILLISILILAPDVALWLLE</sequence>
<keyword evidence="2" id="KW-0614">Plasmid</keyword>
<geneLocation type="plasmid" evidence="3">
    <name>pp13_b</name>
</geneLocation>
<name>A0AAN1LCI2_9RHOB</name>
<feature type="transmembrane region" description="Helical" evidence="1">
    <location>
        <begin position="6"/>
        <end position="28"/>
    </location>
</feature>
<protein>
    <submittedName>
        <fullName evidence="2">TRAP transporter, DctM subunit</fullName>
    </submittedName>
</protein>
<keyword evidence="1" id="KW-0472">Membrane</keyword>
<reference evidence="2 3" key="1">
    <citation type="journal article" date="2017" name="Front. Microbiol.">
        <title>Phaeobacter piscinae sp. nov., a species of the Roseobacter group and potential aquaculture probiont.</title>
        <authorList>
            <person name="Sonnenschein E.C."/>
            <person name="Phippen C.B.W."/>
            <person name="Nielsen K.F."/>
            <person name="Mateiu R.V."/>
            <person name="Melchiorsen J."/>
            <person name="Gram L."/>
            <person name="Overmann J."/>
            <person name="Freese H.M."/>
        </authorList>
    </citation>
    <scope>NUCLEOTIDE SEQUENCE [LARGE SCALE GENOMIC DNA]</scope>
    <source>
        <strain evidence="2 3">P13</strain>
    </source>
</reference>
<accession>A0AAN1LCI2</accession>
<proteinExistence type="predicted"/>
<evidence type="ECO:0000256" key="1">
    <source>
        <dbReference type="SAM" id="Phobius"/>
    </source>
</evidence>
<keyword evidence="1" id="KW-1133">Transmembrane helix</keyword>
<dbReference type="Proteomes" id="UP000218606">
    <property type="component" value="Plasmid pP13_b"/>
</dbReference>
<dbReference type="EMBL" id="CP010769">
    <property type="protein sequence ID" value="ATG45676.1"/>
    <property type="molecule type" value="Genomic_DNA"/>
</dbReference>
<keyword evidence="1" id="KW-0812">Transmembrane</keyword>
<evidence type="ECO:0000313" key="3">
    <source>
        <dbReference type="Proteomes" id="UP000218606"/>
    </source>
</evidence>